<dbReference type="AlphaFoldDB" id="A0A5N6RX45"/>
<dbReference type="EMBL" id="QDAG01000013">
    <property type="protein sequence ID" value="KAE8126456.1"/>
    <property type="molecule type" value="Genomic_DNA"/>
</dbReference>
<feature type="compositionally biased region" description="Basic and acidic residues" evidence="4">
    <location>
        <begin position="219"/>
        <end position="241"/>
    </location>
</feature>
<dbReference type="InterPro" id="IPR039420">
    <property type="entry name" value="WalR-like"/>
</dbReference>
<dbReference type="CDD" id="cd17535">
    <property type="entry name" value="REC_NarL-like"/>
    <property type="match status" value="1"/>
</dbReference>
<dbReference type="Gene3D" id="3.40.50.2300">
    <property type="match status" value="1"/>
</dbReference>
<name>A0A5N6RX45_9BIFI</name>
<evidence type="ECO:0000313" key="7">
    <source>
        <dbReference type="EMBL" id="KAE8126456.1"/>
    </source>
</evidence>
<dbReference type="PROSITE" id="PS50043">
    <property type="entry name" value="HTH_LUXR_2"/>
    <property type="match status" value="1"/>
</dbReference>
<organism evidence="7 8">
    <name type="scientific">Bifidobacterium tibiigranuli</name>
    <dbReference type="NCBI Taxonomy" id="2172043"/>
    <lineage>
        <taxon>Bacteria</taxon>
        <taxon>Bacillati</taxon>
        <taxon>Actinomycetota</taxon>
        <taxon>Actinomycetes</taxon>
        <taxon>Bifidobacteriales</taxon>
        <taxon>Bifidobacteriaceae</taxon>
        <taxon>Bifidobacterium</taxon>
    </lineage>
</organism>
<dbReference type="InterPro" id="IPR036388">
    <property type="entry name" value="WH-like_DNA-bd_sf"/>
</dbReference>
<feature type="region of interest" description="Disordered" evidence="4">
    <location>
        <begin position="211"/>
        <end position="241"/>
    </location>
</feature>
<keyword evidence="1 3" id="KW-0597">Phosphoprotein</keyword>
<dbReference type="Pfam" id="PF00196">
    <property type="entry name" value="GerE"/>
    <property type="match status" value="1"/>
</dbReference>
<dbReference type="SUPFAM" id="SSF52172">
    <property type="entry name" value="CheY-like"/>
    <property type="match status" value="1"/>
</dbReference>
<evidence type="ECO:0000259" key="6">
    <source>
        <dbReference type="PROSITE" id="PS50110"/>
    </source>
</evidence>
<dbReference type="Gene3D" id="1.10.10.10">
    <property type="entry name" value="Winged helix-like DNA-binding domain superfamily/Winged helix DNA-binding domain"/>
    <property type="match status" value="1"/>
</dbReference>
<evidence type="ECO:0000259" key="5">
    <source>
        <dbReference type="PROSITE" id="PS50043"/>
    </source>
</evidence>
<dbReference type="PANTHER" id="PTHR43214">
    <property type="entry name" value="TWO-COMPONENT RESPONSE REGULATOR"/>
    <property type="match status" value="1"/>
</dbReference>
<dbReference type="CDD" id="cd06170">
    <property type="entry name" value="LuxR_C_like"/>
    <property type="match status" value="1"/>
</dbReference>
<dbReference type="Pfam" id="PF00072">
    <property type="entry name" value="Response_reg"/>
    <property type="match status" value="1"/>
</dbReference>
<dbReference type="InterPro" id="IPR011006">
    <property type="entry name" value="CheY-like_superfamily"/>
</dbReference>
<evidence type="ECO:0000256" key="2">
    <source>
        <dbReference type="ARBA" id="ARBA00023125"/>
    </source>
</evidence>
<dbReference type="InterPro" id="IPR058245">
    <property type="entry name" value="NreC/VraR/RcsB-like_REC"/>
</dbReference>
<evidence type="ECO:0000256" key="1">
    <source>
        <dbReference type="ARBA" id="ARBA00022553"/>
    </source>
</evidence>
<dbReference type="PROSITE" id="PS50110">
    <property type="entry name" value="RESPONSE_REGULATORY"/>
    <property type="match status" value="1"/>
</dbReference>
<evidence type="ECO:0000256" key="4">
    <source>
        <dbReference type="SAM" id="MobiDB-lite"/>
    </source>
</evidence>
<dbReference type="InterPro" id="IPR000792">
    <property type="entry name" value="Tscrpt_reg_LuxR_C"/>
</dbReference>
<dbReference type="SUPFAM" id="SSF46894">
    <property type="entry name" value="C-terminal effector domain of the bipartite response regulators"/>
    <property type="match status" value="1"/>
</dbReference>
<reference evidence="7 8" key="1">
    <citation type="submission" date="2018-04" db="EMBL/GenBank/DDBJ databases">
        <authorList>
            <person name="Eckel V.P."/>
            <person name="Vogel R.F."/>
        </authorList>
    </citation>
    <scope>NUCLEOTIDE SEQUENCE [LARGE SCALE GENOMIC DNA]</scope>
    <source>
        <strain evidence="8">TMW 2.1764</strain>
    </source>
</reference>
<dbReference type="SMART" id="SM00448">
    <property type="entry name" value="REC"/>
    <property type="match status" value="1"/>
</dbReference>
<dbReference type="GO" id="GO:0000160">
    <property type="term" value="P:phosphorelay signal transduction system"/>
    <property type="evidence" value="ECO:0007669"/>
    <property type="project" value="InterPro"/>
</dbReference>
<dbReference type="GO" id="GO:0006355">
    <property type="term" value="P:regulation of DNA-templated transcription"/>
    <property type="evidence" value="ECO:0007669"/>
    <property type="project" value="InterPro"/>
</dbReference>
<comment type="caution">
    <text evidence="7">The sequence shown here is derived from an EMBL/GenBank/DDBJ whole genome shotgun (WGS) entry which is preliminary data.</text>
</comment>
<sequence>MMERTRPMGADDIMASSHYDSHVEDAHVGGMLNDGDAVPAHGTDAIRVLIVDDQVIVRSGLAAILARTHGIDVVAQAGSGTEALRLPELDEIDVALVDARMPVMSGPQFIAALRRDHPNIACILLTAFDEDDNLLEALQARAAGHLLKDVSAEELAEAIRDAAHGRSVLGDSEARRLMRMAGTPRNGSTARHFDGDSTNQPYTKTVFAAGPDETFGEESGMRPNRDSPEHSAARFSDEHSDAEHAFSTLADMEMTDMDRRIVALAAQGRTNAEIANALFLARGTVKNHLSAIFDRLGVRNRTELAVLLTRHGPTVFDRR</sequence>
<gene>
    <name evidence="7" type="ORF">DDE84_11135</name>
</gene>
<dbReference type="PRINTS" id="PR00038">
    <property type="entry name" value="HTHLUXR"/>
</dbReference>
<feature type="domain" description="Response regulatory" evidence="6">
    <location>
        <begin position="47"/>
        <end position="163"/>
    </location>
</feature>
<accession>A0A5N6RX45</accession>
<protein>
    <submittedName>
        <fullName evidence="7">DNA-binding response regulator</fullName>
    </submittedName>
</protein>
<evidence type="ECO:0000256" key="3">
    <source>
        <dbReference type="PROSITE-ProRule" id="PRU00169"/>
    </source>
</evidence>
<feature type="domain" description="HTH luxR-type" evidence="5">
    <location>
        <begin position="247"/>
        <end position="312"/>
    </location>
</feature>
<dbReference type="InterPro" id="IPR016032">
    <property type="entry name" value="Sig_transdc_resp-reg_C-effctor"/>
</dbReference>
<dbReference type="SMART" id="SM00421">
    <property type="entry name" value="HTH_LUXR"/>
    <property type="match status" value="1"/>
</dbReference>
<feature type="modified residue" description="4-aspartylphosphate" evidence="3">
    <location>
        <position position="98"/>
    </location>
</feature>
<proteinExistence type="predicted"/>
<dbReference type="GO" id="GO:0003677">
    <property type="term" value="F:DNA binding"/>
    <property type="evidence" value="ECO:0007669"/>
    <property type="project" value="UniProtKB-KW"/>
</dbReference>
<keyword evidence="8" id="KW-1185">Reference proteome</keyword>
<keyword evidence="2 7" id="KW-0238">DNA-binding</keyword>
<dbReference type="InterPro" id="IPR001789">
    <property type="entry name" value="Sig_transdc_resp-reg_receiver"/>
</dbReference>
<dbReference type="PROSITE" id="PS00622">
    <property type="entry name" value="HTH_LUXR_1"/>
    <property type="match status" value="1"/>
</dbReference>
<evidence type="ECO:0000313" key="8">
    <source>
        <dbReference type="Proteomes" id="UP000325415"/>
    </source>
</evidence>
<dbReference type="Proteomes" id="UP000325415">
    <property type="component" value="Unassembled WGS sequence"/>
</dbReference>